<dbReference type="GO" id="GO:0006508">
    <property type="term" value="P:proteolysis"/>
    <property type="evidence" value="ECO:0007669"/>
    <property type="project" value="UniProtKB-KW"/>
</dbReference>
<keyword evidence="5" id="KW-1015">Disulfide bond</keyword>
<feature type="domain" description="Peptidase S1" evidence="8">
    <location>
        <begin position="50"/>
        <end position="288"/>
    </location>
</feature>
<sequence length="290" mass="31242">MRGLLSPQFLLLLIACVQAANITTGNNNAGKLQNSNSRNQSSQNDIDPVVINGYVVTDRRLGFAHLARIVFEPFPSLQSQCTGSLISPSFVLTAGHCLVKGVFKIFRWKYKNFNVTLGDLSTSETGETHEHTRSGIPLPFPFYPKFKTAIDPTDIGLLKISPQANITDYTKPIALPPSSFELPLNATVTVAGWGVSETGGDASDLLRWGSAQVDDSEACSAKLSTKQICLFDQARLQSSCNGDSGGPVMYDGYVVGTVSYGTTDCPLDSAWGAVRVSAYVTWIQIHTGTL</sequence>
<dbReference type="PANTHER" id="PTHR24276:SF98">
    <property type="entry name" value="FI18310P1-RELATED"/>
    <property type="match status" value="1"/>
</dbReference>
<dbReference type="PROSITE" id="PS51257">
    <property type="entry name" value="PROKAR_LIPOPROTEIN"/>
    <property type="match status" value="1"/>
</dbReference>
<dbReference type="InterPro" id="IPR043504">
    <property type="entry name" value="Peptidase_S1_PA_chymotrypsin"/>
</dbReference>
<keyword evidence="7" id="KW-0732">Signal</keyword>
<evidence type="ECO:0000256" key="5">
    <source>
        <dbReference type="ARBA" id="ARBA00023157"/>
    </source>
</evidence>
<dbReference type="InterPro" id="IPR001314">
    <property type="entry name" value="Peptidase_S1A"/>
</dbReference>
<dbReference type="Pfam" id="PF00089">
    <property type="entry name" value="Trypsin"/>
    <property type="match status" value="1"/>
</dbReference>
<dbReference type="OrthoDB" id="60866at2759"/>
<dbReference type="Gene3D" id="2.40.10.10">
    <property type="entry name" value="Trypsin-like serine proteases"/>
    <property type="match status" value="1"/>
</dbReference>
<protein>
    <recommendedName>
        <fullName evidence="8">Peptidase S1 domain-containing protein</fullName>
    </recommendedName>
</protein>
<accession>A0A7R9GAS4</accession>
<dbReference type="Proteomes" id="UP000678499">
    <property type="component" value="Unassembled WGS sequence"/>
</dbReference>
<evidence type="ECO:0000313" key="9">
    <source>
        <dbReference type="EMBL" id="CAD7275413.1"/>
    </source>
</evidence>
<dbReference type="InterPro" id="IPR009003">
    <property type="entry name" value="Peptidase_S1_PA"/>
</dbReference>
<evidence type="ECO:0000256" key="3">
    <source>
        <dbReference type="ARBA" id="ARBA00022801"/>
    </source>
</evidence>
<dbReference type="SUPFAM" id="SSF50494">
    <property type="entry name" value="Trypsin-like serine proteases"/>
    <property type="match status" value="1"/>
</dbReference>
<dbReference type="CDD" id="cd00190">
    <property type="entry name" value="Tryp_SPc"/>
    <property type="match status" value="1"/>
</dbReference>
<dbReference type="SMART" id="SM00020">
    <property type="entry name" value="Tryp_SPc"/>
    <property type="match status" value="1"/>
</dbReference>
<dbReference type="InterPro" id="IPR018114">
    <property type="entry name" value="TRYPSIN_HIS"/>
</dbReference>
<dbReference type="EMBL" id="CAJPEX010000415">
    <property type="protein sequence ID" value="CAG0915565.1"/>
    <property type="molecule type" value="Genomic_DNA"/>
</dbReference>
<dbReference type="PROSITE" id="PS00135">
    <property type="entry name" value="TRYPSIN_SER"/>
    <property type="match status" value="1"/>
</dbReference>
<reference evidence="9" key="1">
    <citation type="submission" date="2020-11" db="EMBL/GenBank/DDBJ databases">
        <authorList>
            <person name="Tran Van P."/>
        </authorList>
    </citation>
    <scope>NUCLEOTIDE SEQUENCE</scope>
</reference>
<dbReference type="PANTHER" id="PTHR24276">
    <property type="entry name" value="POLYSERASE-RELATED"/>
    <property type="match status" value="1"/>
</dbReference>
<dbReference type="GO" id="GO:0004252">
    <property type="term" value="F:serine-type endopeptidase activity"/>
    <property type="evidence" value="ECO:0007669"/>
    <property type="project" value="InterPro"/>
</dbReference>
<feature type="signal peptide" evidence="7">
    <location>
        <begin position="1"/>
        <end position="19"/>
    </location>
</feature>
<evidence type="ECO:0000256" key="4">
    <source>
        <dbReference type="ARBA" id="ARBA00022825"/>
    </source>
</evidence>
<dbReference type="PROSITE" id="PS00134">
    <property type="entry name" value="TRYPSIN_HIS"/>
    <property type="match status" value="1"/>
</dbReference>
<dbReference type="InterPro" id="IPR033116">
    <property type="entry name" value="TRYPSIN_SER"/>
</dbReference>
<keyword evidence="4 6" id="KW-0720">Serine protease</keyword>
<comment type="similarity">
    <text evidence="1">Belongs to the peptidase S1 family.</text>
</comment>
<keyword evidence="2 6" id="KW-0645">Protease</keyword>
<dbReference type="InterPro" id="IPR001254">
    <property type="entry name" value="Trypsin_dom"/>
</dbReference>
<dbReference type="EMBL" id="OA882452">
    <property type="protein sequence ID" value="CAD7275413.1"/>
    <property type="molecule type" value="Genomic_DNA"/>
</dbReference>
<dbReference type="InterPro" id="IPR050430">
    <property type="entry name" value="Peptidase_S1"/>
</dbReference>
<dbReference type="PROSITE" id="PS50240">
    <property type="entry name" value="TRYPSIN_DOM"/>
    <property type="match status" value="1"/>
</dbReference>
<dbReference type="PRINTS" id="PR00722">
    <property type="entry name" value="CHYMOTRYPSIN"/>
</dbReference>
<dbReference type="AlphaFoldDB" id="A0A7R9GAS4"/>
<evidence type="ECO:0000256" key="1">
    <source>
        <dbReference type="ARBA" id="ARBA00007664"/>
    </source>
</evidence>
<evidence type="ECO:0000256" key="7">
    <source>
        <dbReference type="SAM" id="SignalP"/>
    </source>
</evidence>
<evidence type="ECO:0000256" key="2">
    <source>
        <dbReference type="ARBA" id="ARBA00022670"/>
    </source>
</evidence>
<organism evidence="9">
    <name type="scientific">Notodromas monacha</name>
    <dbReference type="NCBI Taxonomy" id="399045"/>
    <lineage>
        <taxon>Eukaryota</taxon>
        <taxon>Metazoa</taxon>
        <taxon>Ecdysozoa</taxon>
        <taxon>Arthropoda</taxon>
        <taxon>Crustacea</taxon>
        <taxon>Oligostraca</taxon>
        <taxon>Ostracoda</taxon>
        <taxon>Podocopa</taxon>
        <taxon>Podocopida</taxon>
        <taxon>Cypridocopina</taxon>
        <taxon>Cypridoidea</taxon>
        <taxon>Cyprididae</taxon>
        <taxon>Notodromas</taxon>
    </lineage>
</organism>
<proteinExistence type="inferred from homology"/>
<feature type="chain" id="PRO_5036210611" description="Peptidase S1 domain-containing protein" evidence="7">
    <location>
        <begin position="20"/>
        <end position="290"/>
    </location>
</feature>
<evidence type="ECO:0000259" key="8">
    <source>
        <dbReference type="PROSITE" id="PS50240"/>
    </source>
</evidence>
<evidence type="ECO:0000313" key="10">
    <source>
        <dbReference type="Proteomes" id="UP000678499"/>
    </source>
</evidence>
<name>A0A7R9GAS4_9CRUS</name>
<keyword evidence="10" id="KW-1185">Reference proteome</keyword>
<keyword evidence="3 6" id="KW-0378">Hydrolase</keyword>
<evidence type="ECO:0000256" key="6">
    <source>
        <dbReference type="RuleBase" id="RU363034"/>
    </source>
</evidence>
<gene>
    <name evidence="9" type="ORF">NMOB1V02_LOCUS3209</name>
</gene>